<feature type="region of interest" description="Disordered" evidence="13">
    <location>
        <begin position="130"/>
        <end position="154"/>
    </location>
</feature>
<name>A0ABR3BC03_PHYBL</name>
<dbReference type="PROSITE" id="PS51292">
    <property type="entry name" value="ZF_RING_CH"/>
    <property type="match status" value="1"/>
</dbReference>
<feature type="domain" description="RING-CH-type" evidence="15">
    <location>
        <begin position="1"/>
        <end position="61"/>
    </location>
</feature>
<dbReference type="EC" id="2.3.2.27" evidence="4"/>
<dbReference type="EMBL" id="JBCLYO010000001">
    <property type="protein sequence ID" value="KAL0096388.1"/>
    <property type="molecule type" value="Genomic_DNA"/>
</dbReference>
<sequence length="178" mass="20975">MEDEQEICRVCRSESTPDHPLFHPCKCSGSIRFIHQDCLSEWLTHSKKDYCELCEYRFTFTPIYKEDMPRRLPLKVLFRQFFYRLGSLIKTLLRGLIVTTVWLIVLPLFTLWTWRLCFWTGERIGYTNDPNNGNLPENHPSQQNTTFVETSPSSSSPGFNFETFFTNPGSAWSFLNKR</sequence>
<keyword evidence="10" id="KW-0862">Zinc</keyword>
<feature type="transmembrane region" description="Helical" evidence="14">
    <location>
        <begin position="92"/>
        <end position="114"/>
    </location>
</feature>
<protein>
    <recommendedName>
        <fullName evidence="4">RING-type E3 ubiquitin transferase</fullName>
        <ecNumber evidence="4">2.3.2.27</ecNumber>
    </recommendedName>
</protein>
<evidence type="ECO:0000256" key="10">
    <source>
        <dbReference type="ARBA" id="ARBA00022833"/>
    </source>
</evidence>
<keyword evidence="8" id="KW-0863">Zinc-finger</keyword>
<comment type="subcellular location">
    <subcellularLocation>
        <location evidence="2">Membrane</location>
        <topology evidence="2">Multi-pass membrane protein</topology>
    </subcellularLocation>
</comment>
<evidence type="ECO:0000256" key="5">
    <source>
        <dbReference type="ARBA" id="ARBA00022679"/>
    </source>
</evidence>
<comment type="catalytic activity">
    <reaction evidence="1">
        <text>S-ubiquitinyl-[E2 ubiquitin-conjugating enzyme]-L-cysteine + [acceptor protein]-L-lysine = [E2 ubiquitin-conjugating enzyme]-L-cysteine + N(6)-ubiquitinyl-[acceptor protein]-L-lysine.</text>
        <dbReference type="EC" id="2.3.2.27"/>
    </reaction>
</comment>
<evidence type="ECO:0000256" key="4">
    <source>
        <dbReference type="ARBA" id="ARBA00012483"/>
    </source>
</evidence>
<dbReference type="CDD" id="cd16702">
    <property type="entry name" value="RING_CH-C4HC3_MARCH6"/>
    <property type="match status" value="1"/>
</dbReference>
<dbReference type="Gene3D" id="3.30.40.10">
    <property type="entry name" value="Zinc/RING finger domain, C3HC4 (zinc finger)"/>
    <property type="match status" value="1"/>
</dbReference>
<dbReference type="InterPro" id="IPR011016">
    <property type="entry name" value="Znf_RING-CH"/>
</dbReference>
<evidence type="ECO:0000259" key="15">
    <source>
        <dbReference type="PROSITE" id="PS51292"/>
    </source>
</evidence>
<keyword evidence="9" id="KW-0833">Ubl conjugation pathway</keyword>
<keyword evidence="5" id="KW-0808">Transferase</keyword>
<evidence type="ECO:0000256" key="8">
    <source>
        <dbReference type="ARBA" id="ARBA00022771"/>
    </source>
</evidence>
<evidence type="ECO:0000256" key="6">
    <source>
        <dbReference type="ARBA" id="ARBA00022692"/>
    </source>
</evidence>
<evidence type="ECO:0000256" key="14">
    <source>
        <dbReference type="SAM" id="Phobius"/>
    </source>
</evidence>
<proteinExistence type="predicted"/>
<evidence type="ECO:0000313" key="17">
    <source>
        <dbReference type="Proteomes" id="UP001448207"/>
    </source>
</evidence>
<dbReference type="InterPro" id="IPR013083">
    <property type="entry name" value="Znf_RING/FYVE/PHD"/>
</dbReference>
<reference evidence="16 17" key="1">
    <citation type="submission" date="2024-04" db="EMBL/GenBank/DDBJ databases">
        <title>Symmetric and asymmetric DNA N6-adenine methylation regulates different biological responses in Mucorales.</title>
        <authorList>
            <consortium name="Lawrence Berkeley National Laboratory"/>
            <person name="Lax C."/>
            <person name="Mondo S.J."/>
            <person name="Osorio-Concepcion M."/>
            <person name="Muszewska A."/>
            <person name="Corrochano-Luque M."/>
            <person name="Gutierrez G."/>
            <person name="Riley R."/>
            <person name="Lipzen A."/>
            <person name="Guo J."/>
            <person name="Hundley H."/>
            <person name="Amirebrahimi M."/>
            <person name="Ng V."/>
            <person name="Lorenzo-Gutierrez D."/>
            <person name="Binder U."/>
            <person name="Yang J."/>
            <person name="Song Y."/>
            <person name="Canovas D."/>
            <person name="Navarro E."/>
            <person name="Freitag M."/>
            <person name="Gabaldon T."/>
            <person name="Grigoriev I.V."/>
            <person name="Corrochano L.M."/>
            <person name="Nicolas F.E."/>
            <person name="Garre V."/>
        </authorList>
    </citation>
    <scope>NUCLEOTIDE SEQUENCE [LARGE SCALE GENOMIC DNA]</scope>
    <source>
        <strain evidence="16 17">L51</strain>
    </source>
</reference>
<evidence type="ECO:0000256" key="2">
    <source>
        <dbReference type="ARBA" id="ARBA00004141"/>
    </source>
</evidence>
<dbReference type="Proteomes" id="UP001448207">
    <property type="component" value="Unassembled WGS sequence"/>
</dbReference>
<keyword evidence="11 14" id="KW-1133">Transmembrane helix</keyword>
<dbReference type="PANTHER" id="PTHR13145">
    <property type="entry name" value="SSM4 PROTEIN"/>
    <property type="match status" value="1"/>
</dbReference>
<keyword evidence="12 14" id="KW-0472">Membrane</keyword>
<evidence type="ECO:0000256" key="13">
    <source>
        <dbReference type="SAM" id="MobiDB-lite"/>
    </source>
</evidence>
<dbReference type="PANTHER" id="PTHR13145:SF0">
    <property type="entry name" value="E3 UBIQUITIN-PROTEIN LIGASE MARCHF6"/>
    <property type="match status" value="1"/>
</dbReference>
<evidence type="ECO:0000313" key="16">
    <source>
        <dbReference type="EMBL" id="KAL0096388.1"/>
    </source>
</evidence>
<keyword evidence="7" id="KW-0479">Metal-binding</keyword>
<gene>
    <name evidence="16" type="ORF">J3Q64DRAFT_1707472</name>
</gene>
<dbReference type="Pfam" id="PF12906">
    <property type="entry name" value="RINGv"/>
    <property type="match status" value="1"/>
</dbReference>
<accession>A0ABR3BC03</accession>
<evidence type="ECO:0000256" key="3">
    <source>
        <dbReference type="ARBA" id="ARBA00004906"/>
    </source>
</evidence>
<keyword evidence="6 14" id="KW-0812">Transmembrane</keyword>
<dbReference type="SUPFAM" id="SSF57850">
    <property type="entry name" value="RING/U-box"/>
    <property type="match status" value="1"/>
</dbReference>
<evidence type="ECO:0000256" key="12">
    <source>
        <dbReference type="ARBA" id="ARBA00023136"/>
    </source>
</evidence>
<evidence type="ECO:0000256" key="7">
    <source>
        <dbReference type="ARBA" id="ARBA00022723"/>
    </source>
</evidence>
<comment type="caution">
    <text evidence="16">The sequence shown here is derived from an EMBL/GenBank/DDBJ whole genome shotgun (WGS) entry which is preliminary data.</text>
</comment>
<dbReference type="SMART" id="SM00744">
    <property type="entry name" value="RINGv"/>
    <property type="match status" value="1"/>
</dbReference>
<evidence type="ECO:0000256" key="11">
    <source>
        <dbReference type="ARBA" id="ARBA00022989"/>
    </source>
</evidence>
<evidence type="ECO:0000256" key="9">
    <source>
        <dbReference type="ARBA" id="ARBA00022786"/>
    </source>
</evidence>
<keyword evidence="17" id="KW-1185">Reference proteome</keyword>
<organism evidence="16 17">
    <name type="scientific">Phycomyces blakesleeanus</name>
    <dbReference type="NCBI Taxonomy" id="4837"/>
    <lineage>
        <taxon>Eukaryota</taxon>
        <taxon>Fungi</taxon>
        <taxon>Fungi incertae sedis</taxon>
        <taxon>Mucoromycota</taxon>
        <taxon>Mucoromycotina</taxon>
        <taxon>Mucoromycetes</taxon>
        <taxon>Mucorales</taxon>
        <taxon>Phycomycetaceae</taxon>
        <taxon>Phycomyces</taxon>
    </lineage>
</organism>
<comment type="pathway">
    <text evidence="3">Protein modification; protein ubiquitination.</text>
</comment>
<evidence type="ECO:0000256" key="1">
    <source>
        <dbReference type="ARBA" id="ARBA00000900"/>
    </source>
</evidence>